<organism evidence="3 4">
    <name type="scientific">Gordonia rhizosphera NBRC 16068</name>
    <dbReference type="NCBI Taxonomy" id="1108045"/>
    <lineage>
        <taxon>Bacteria</taxon>
        <taxon>Bacillati</taxon>
        <taxon>Actinomycetota</taxon>
        <taxon>Actinomycetes</taxon>
        <taxon>Mycobacteriales</taxon>
        <taxon>Gordoniaceae</taxon>
        <taxon>Gordonia</taxon>
    </lineage>
</organism>
<evidence type="ECO:0000313" key="3">
    <source>
        <dbReference type="EMBL" id="GAB90939.1"/>
    </source>
</evidence>
<dbReference type="PIRSF" id="PIRSF002741">
    <property type="entry name" value="MppA"/>
    <property type="match status" value="1"/>
</dbReference>
<feature type="domain" description="Solute-binding protein family 5" evidence="2">
    <location>
        <begin position="73"/>
        <end position="392"/>
    </location>
</feature>
<feature type="chain" id="PRO_5038835061" evidence="1">
    <location>
        <begin position="22"/>
        <end position="504"/>
    </location>
</feature>
<dbReference type="PROSITE" id="PS51257">
    <property type="entry name" value="PROKAR_LIPOPROTEIN"/>
    <property type="match status" value="1"/>
</dbReference>
<keyword evidence="4" id="KW-1185">Reference proteome</keyword>
<dbReference type="Gene3D" id="3.10.105.10">
    <property type="entry name" value="Dipeptide-binding Protein, Domain 3"/>
    <property type="match status" value="1"/>
</dbReference>
<accession>K6WWK0</accession>
<reference evidence="3 4" key="1">
    <citation type="submission" date="2012-08" db="EMBL/GenBank/DDBJ databases">
        <title>Whole genome shotgun sequence of Gordonia rhizosphera NBRC 16068.</title>
        <authorList>
            <person name="Takarada H."/>
            <person name="Isaki S."/>
            <person name="Hosoyama A."/>
            <person name="Tsuchikane K."/>
            <person name="Katsumata H."/>
            <person name="Baba S."/>
            <person name="Ohji S."/>
            <person name="Yamazaki S."/>
            <person name="Fujita N."/>
        </authorList>
    </citation>
    <scope>NUCLEOTIDE SEQUENCE [LARGE SCALE GENOMIC DNA]</scope>
    <source>
        <strain evidence="3 4">NBRC 16068</strain>
    </source>
</reference>
<dbReference type="Proteomes" id="UP000008363">
    <property type="component" value="Unassembled WGS sequence"/>
</dbReference>
<dbReference type="eggNOG" id="COG0747">
    <property type="taxonomic scope" value="Bacteria"/>
</dbReference>
<dbReference type="EMBL" id="BAHC01000119">
    <property type="protein sequence ID" value="GAB90939.1"/>
    <property type="molecule type" value="Genomic_DNA"/>
</dbReference>
<dbReference type="PANTHER" id="PTHR30290">
    <property type="entry name" value="PERIPLASMIC BINDING COMPONENT OF ABC TRANSPORTER"/>
    <property type="match status" value="1"/>
</dbReference>
<dbReference type="InterPro" id="IPR000914">
    <property type="entry name" value="SBP_5_dom"/>
</dbReference>
<dbReference type="AlphaFoldDB" id="K6WWK0"/>
<dbReference type="GO" id="GO:0015833">
    <property type="term" value="P:peptide transport"/>
    <property type="evidence" value="ECO:0007669"/>
    <property type="project" value="TreeGrafter"/>
</dbReference>
<dbReference type="GO" id="GO:0043190">
    <property type="term" value="C:ATP-binding cassette (ABC) transporter complex"/>
    <property type="evidence" value="ECO:0007669"/>
    <property type="project" value="InterPro"/>
</dbReference>
<gene>
    <name evidence="3" type="ORF">GORHZ_119_00680</name>
</gene>
<dbReference type="OrthoDB" id="9796817at2"/>
<protein>
    <submittedName>
        <fullName evidence="3">Putative peptide ABC transporter substrate-binding protein</fullName>
    </submittedName>
</protein>
<dbReference type="SUPFAM" id="SSF53850">
    <property type="entry name" value="Periplasmic binding protein-like II"/>
    <property type="match status" value="1"/>
</dbReference>
<evidence type="ECO:0000256" key="1">
    <source>
        <dbReference type="SAM" id="SignalP"/>
    </source>
</evidence>
<sequence>MKRFLCWLAVVIAALMLTACGRGISSHPSDELYFSTSLGPRTWDPHPETRNFTYGWYSLVYDGLMTTDAQGSIIPSLATEWDLSPTALTMTLATGVTFADGTAFDAAAVKWNIEKEQAQAGTSPALKVISAVDVIDPTHVTFRLSRPAPNLVNQLAGLPGLMVSPGVSEKDLQAGVPAGTGPYVLDRDASQKDTKYVFTPNPTSWVAKSAHFKRVVGNITSDEVASANALRSHQVDVAYLTPTQAVSIGSDFEISTAPAYVQSFVILDAGGKKLAPLAEEKVRQAMALAVDRNIFVSKINGGYGEAVDQLFPEGAGHVDGYQAPQRDVARARQLLAEAGVDKVTIATSTWGSFSIGNLALKSMFGDIGVDLSLENVAPGQDIVGITGGDYPGVYTYIPDRDPLSVYAKYLSKTAPYNPYHHADPVIDAAMAKAVRNMGDPAAMDAAYADLMKRVYETGWIVPIARYETLIGYNPSTVTDVAAWTGVTAGFYIRDVKPVSTGQSQ</sequence>
<dbReference type="InterPro" id="IPR030678">
    <property type="entry name" value="Peptide/Ni-bd"/>
</dbReference>
<dbReference type="RefSeq" id="WP_006334130.1">
    <property type="nucleotide sequence ID" value="NZ_BAHC01000119.1"/>
</dbReference>
<dbReference type="Pfam" id="PF00496">
    <property type="entry name" value="SBP_bac_5"/>
    <property type="match status" value="1"/>
</dbReference>
<dbReference type="Gene3D" id="3.40.190.10">
    <property type="entry name" value="Periplasmic binding protein-like II"/>
    <property type="match status" value="1"/>
</dbReference>
<keyword evidence="1" id="KW-0732">Signal</keyword>
<dbReference type="GO" id="GO:0042597">
    <property type="term" value="C:periplasmic space"/>
    <property type="evidence" value="ECO:0007669"/>
    <property type="project" value="UniProtKB-ARBA"/>
</dbReference>
<evidence type="ECO:0000259" key="2">
    <source>
        <dbReference type="Pfam" id="PF00496"/>
    </source>
</evidence>
<proteinExistence type="predicted"/>
<dbReference type="GO" id="GO:1904680">
    <property type="term" value="F:peptide transmembrane transporter activity"/>
    <property type="evidence" value="ECO:0007669"/>
    <property type="project" value="TreeGrafter"/>
</dbReference>
<dbReference type="STRING" id="1108045.GORHZ_119_00680"/>
<comment type="caution">
    <text evidence="3">The sequence shown here is derived from an EMBL/GenBank/DDBJ whole genome shotgun (WGS) entry which is preliminary data.</text>
</comment>
<dbReference type="InterPro" id="IPR039424">
    <property type="entry name" value="SBP_5"/>
</dbReference>
<feature type="signal peptide" evidence="1">
    <location>
        <begin position="1"/>
        <end position="21"/>
    </location>
</feature>
<name>K6WWK0_9ACTN</name>
<evidence type="ECO:0000313" key="4">
    <source>
        <dbReference type="Proteomes" id="UP000008363"/>
    </source>
</evidence>